<keyword evidence="4" id="KW-0833">Ubl conjugation pathway</keyword>
<keyword evidence="5" id="KW-0378">Hydrolase</keyword>
<reference evidence="8" key="1">
    <citation type="submission" date="2021-02" db="EMBL/GenBank/DDBJ databases">
        <authorList>
            <person name="Nowell W R."/>
        </authorList>
    </citation>
    <scope>NUCLEOTIDE SEQUENCE</scope>
</reference>
<organism evidence="8 9">
    <name type="scientific">Adineta ricciae</name>
    <name type="common">Rotifer</name>
    <dbReference type="NCBI Taxonomy" id="249248"/>
    <lineage>
        <taxon>Eukaryota</taxon>
        <taxon>Metazoa</taxon>
        <taxon>Spiralia</taxon>
        <taxon>Gnathifera</taxon>
        <taxon>Rotifera</taxon>
        <taxon>Eurotatoria</taxon>
        <taxon>Bdelloidea</taxon>
        <taxon>Adinetida</taxon>
        <taxon>Adinetidae</taxon>
        <taxon>Adineta</taxon>
    </lineage>
</organism>
<dbReference type="EC" id="3.4.19.12" evidence="2"/>
<comment type="caution">
    <text evidence="8">The sequence shown here is derived from an EMBL/GenBank/DDBJ whole genome shotgun (WGS) entry which is preliminary data.</text>
</comment>
<dbReference type="GO" id="GO:0004843">
    <property type="term" value="F:cysteine-type deubiquitinase activity"/>
    <property type="evidence" value="ECO:0007669"/>
    <property type="project" value="UniProtKB-EC"/>
</dbReference>
<keyword evidence="3" id="KW-0645">Protease</keyword>
<feature type="domain" description="Josephin" evidence="7">
    <location>
        <begin position="111"/>
        <end position="186"/>
    </location>
</feature>
<sequence length="186" mass="21529">MARTSFFNPIHASKKECRIQLKPSDDESECGSMFRQLPLCIGARVICRRNIDFDEQMRYVDWCLSRSFHKAETSSIVSVKTSATTLIKIDSKCPKYETSTFSTTTSFKKPEDIIICEKQESLYCGRHVLRAVSQRLDLFSDTYLKEVAQNLANFEQIYSHQESVLVTEYHHENTGEYNIDDSKLLF</sequence>
<gene>
    <name evidence="8" type="ORF">XAT740_LOCUS37188</name>
</gene>
<dbReference type="PROSITE" id="PS50957">
    <property type="entry name" value="JOSEPHIN"/>
    <property type="match status" value="1"/>
</dbReference>
<dbReference type="Proteomes" id="UP000663828">
    <property type="component" value="Unassembled WGS sequence"/>
</dbReference>
<accession>A0A815Q258</accession>
<comment type="catalytic activity">
    <reaction evidence="1">
        <text>Thiol-dependent hydrolysis of ester, thioester, amide, peptide and isopeptide bonds formed by the C-terminal Gly of ubiquitin (a 76-residue protein attached to proteins as an intracellular targeting signal).</text>
        <dbReference type="EC" id="3.4.19.12"/>
    </reaction>
</comment>
<dbReference type="InterPro" id="IPR006155">
    <property type="entry name" value="Josephin"/>
</dbReference>
<name>A0A815Q258_ADIRI</name>
<dbReference type="EMBL" id="CAJNOR010003886">
    <property type="protein sequence ID" value="CAF1456549.1"/>
    <property type="molecule type" value="Genomic_DNA"/>
</dbReference>
<evidence type="ECO:0000256" key="6">
    <source>
        <dbReference type="PROSITE-ProRule" id="PRU00331"/>
    </source>
</evidence>
<evidence type="ECO:0000256" key="1">
    <source>
        <dbReference type="ARBA" id="ARBA00000707"/>
    </source>
</evidence>
<proteinExistence type="predicted"/>
<dbReference type="GO" id="GO:0006508">
    <property type="term" value="P:proteolysis"/>
    <property type="evidence" value="ECO:0007669"/>
    <property type="project" value="UniProtKB-KW"/>
</dbReference>
<dbReference type="AlphaFoldDB" id="A0A815Q258"/>
<keyword evidence="9" id="KW-1185">Reference proteome</keyword>
<evidence type="ECO:0000256" key="2">
    <source>
        <dbReference type="ARBA" id="ARBA00012759"/>
    </source>
</evidence>
<comment type="caution">
    <text evidence="6">Lacks conserved residue(s) required for the propagation of feature annotation.</text>
</comment>
<evidence type="ECO:0000256" key="5">
    <source>
        <dbReference type="ARBA" id="ARBA00022801"/>
    </source>
</evidence>
<dbReference type="GO" id="GO:0016579">
    <property type="term" value="P:protein deubiquitination"/>
    <property type="evidence" value="ECO:0007669"/>
    <property type="project" value="InterPro"/>
</dbReference>
<protein>
    <recommendedName>
        <fullName evidence="2">ubiquitinyl hydrolase 1</fullName>
        <ecNumber evidence="2">3.4.19.12</ecNumber>
    </recommendedName>
</protein>
<evidence type="ECO:0000256" key="4">
    <source>
        <dbReference type="ARBA" id="ARBA00022786"/>
    </source>
</evidence>
<evidence type="ECO:0000313" key="9">
    <source>
        <dbReference type="Proteomes" id="UP000663828"/>
    </source>
</evidence>
<evidence type="ECO:0000259" key="7">
    <source>
        <dbReference type="PROSITE" id="PS50957"/>
    </source>
</evidence>
<evidence type="ECO:0000256" key="3">
    <source>
        <dbReference type="ARBA" id="ARBA00022670"/>
    </source>
</evidence>
<evidence type="ECO:0000313" key="8">
    <source>
        <dbReference type="EMBL" id="CAF1456549.1"/>
    </source>
</evidence>